<dbReference type="Pfam" id="PF06719">
    <property type="entry name" value="AraC_N"/>
    <property type="match status" value="1"/>
</dbReference>
<dbReference type="AlphaFoldDB" id="A0A4R1N722"/>
<protein>
    <submittedName>
        <fullName evidence="4">AraC-like DNA-binding protein</fullName>
    </submittedName>
</protein>
<comment type="caution">
    <text evidence="4">The sequence shown here is derived from an EMBL/GenBank/DDBJ whole genome shotgun (WGS) entry which is preliminary data.</text>
</comment>
<evidence type="ECO:0000313" key="4">
    <source>
        <dbReference type="EMBL" id="TCL02932.1"/>
    </source>
</evidence>
<keyword evidence="4" id="KW-0238">DNA-binding</keyword>
<dbReference type="RefSeq" id="WP_132921838.1">
    <property type="nucleotide sequence ID" value="NZ_SJOI01000001.1"/>
</dbReference>
<evidence type="ECO:0000259" key="3">
    <source>
        <dbReference type="PROSITE" id="PS01124"/>
    </source>
</evidence>
<dbReference type="PANTHER" id="PTHR43436">
    <property type="entry name" value="ARAC-FAMILY TRANSCRIPTIONAL REGULATOR"/>
    <property type="match status" value="1"/>
</dbReference>
<sequence length="306" mass="34553">MSELMSVIDKRNKKMIGIINRLISGDGVFTTRMPEINFIRSTKHIPRSAVMYEPSIVIILQGKKIGTMGERLFIYDKNEYLTLTIPMPFECETIGSPDEPLIGILIKVTPTLITEILLQMDNPSLSGEDIEFISTQSLTMHQSGILVRLVESLEHNEPARILSQNILREFLYNILMGKSGDNLKFLALNKGRHGQIAKVLSQMHAHYANNFDMADLAKESGMSVSAFHSHFKAITHSTPLQYLKEIRLHKARLMMLHDNMTASRAASIVGYSSNSQFSREFKRLFGDAPTIDSAKTKRIWLKEKSG</sequence>
<dbReference type="EMBL" id="SJOI01000001">
    <property type="protein sequence ID" value="TCL02932.1"/>
    <property type="molecule type" value="Genomic_DNA"/>
</dbReference>
<dbReference type="InterPro" id="IPR009594">
    <property type="entry name" value="Tscrpt_reg_HTH_AraC_N"/>
</dbReference>
<accession>A0A4R1N722</accession>
<dbReference type="Pfam" id="PF12833">
    <property type="entry name" value="HTH_18"/>
    <property type="match status" value="1"/>
</dbReference>
<dbReference type="GO" id="GO:0003700">
    <property type="term" value="F:DNA-binding transcription factor activity"/>
    <property type="evidence" value="ECO:0007669"/>
    <property type="project" value="InterPro"/>
</dbReference>
<evidence type="ECO:0000256" key="1">
    <source>
        <dbReference type="ARBA" id="ARBA00023015"/>
    </source>
</evidence>
<keyword evidence="5" id="KW-1185">Reference proteome</keyword>
<organism evidence="4 5">
    <name type="scientific">Sodalis ligni</name>
    <dbReference type="NCBI Taxonomy" id="2697027"/>
    <lineage>
        <taxon>Bacteria</taxon>
        <taxon>Pseudomonadati</taxon>
        <taxon>Pseudomonadota</taxon>
        <taxon>Gammaproteobacteria</taxon>
        <taxon>Enterobacterales</taxon>
        <taxon>Bruguierivoracaceae</taxon>
        <taxon>Sodalis</taxon>
    </lineage>
</organism>
<keyword evidence="1" id="KW-0805">Transcription regulation</keyword>
<dbReference type="Proteomes" id="UP000294555">
    <property type="component" value="Unassembled WGS sequence"/>
</dbReference>
<proteinExistence type="predicted"/>
<keyword evidence="2" id="KW-0804">Transcription</keyword>
<dbReference type="Gene3D" id="1.10.10.60">
    <property type="entry name" value="Homeodomain-like"/>
    <property type="match status" value="1"/>
</dbReference>
<dbReference type="SUPFAM" id="SSF46689">
    <property type="entry name" value="Homeodomain-like"/>
    <property type="match status" value="2"/>
</dbReference>
<evidence type="ECO:0000256" key="2">
    <source>
        <dbReference type="ARBA" id="ARBA00023163"/>
    </source>
</evidence>
<evidence type="ECO:0000313" key="5">
    <source>
        <dbReference type="Proteomes" id="UP000294555"/>
    </source>
</evidence>
<dbReference type="InterPro" id="IPR009057">
    <property type="entry name" value="Homeodomain-like_sf"/>
</dbReference>
<dbReference type="OrthoDB" id="34150at2"/>
<dbReference type="SMART" id="SM00342">
    <property type="entry name" value="HTH_ARAC"/>
    <property type="match status" value="1"/>
</dbReference>
<dbReference type="InterPro" id="IPR018060">
    <property type="entry name" value="HTH_AraC"/>
</dbReference>
<dbReference type="GO" id="GO:0043565">
    <property type="term" value="F:sequence-specific DNA binding"/>
    <property type="evidence" value="ECO:0007669"/>
    <property type="project" value="InterPro"/>
</dbReference>
<name>A0A4R1N722_9GAMM</name>
<reference evidence="4 5" key="1">
    <citation type="submission" date="2019-02" db="EMBL/GenBank/DDBJ databases">
        <title>Investigation of anaerobic lignin degradation for improved lignocellulosic biofuels.</title>
        <authorList>
            <person name="Deangelis K."/>
        </authorList>
    </citation>
    <scope>NUCLEOTIDE SEQUENCE [LARGE SCALE GENOMIC DNA]</scope>
    <source>
        <strain evidence="4 5">159R</strain>
    </source>
</reference>
<feature type="domain" description="HTH araC/xylS-type" evidence="3">
    <location>
        <begin position="197"/>
        <end position="295"/>
    </location>
</feature>
<gene>
    <name evidence="4" type="ORF">EZJ58_0971</name>
</gene>
<dbReference type="PROSITE" id="PS01124">
    <property type="entry name" value="HTH_ARAC_FAMILY_2"/>
    <property type="match status" value="1"/>
</dbReference>
<dbReference type="PANTHER" id="PTHR43436:SF2">
    <property type="entry name" value="ARAC_XYLS FAMILY TRANSCRIPTIONAL REGULATOR"/>
    <property type="match status" value="1"/>
</dbReference>